<dbReference type="Proteomes" id="UP000289438">
    <property type="component" value="Segment"/>
</dbReference>
<keyword evidence="2" id="KW-1185">Reference proteome</keyword>
<name>A0A3S7HHN4_9CAUD</name>
<organism evidence="1 2">
    <name type="scientific">Xanthomonas phage XPP1</name>
    <dbReference type="NCBI Taxonomy" id="2099853"/>
    <lineage>
        <taxon>Viruses</taxon>
        <taxon>Duplodnaviria</taxon>
        <taxon>Heunggongvirae</taxon>
        <taxon>Uroviricota</taxon>
        <taxon>Caudoviricetes</taxon>
        <taxon>Kantovirinae</taxon>
        <taxon>Tsukubavirus</taxon>
        <taxon>Tsukubavirus XPP1</taxon>
    </lineage>
</organism>
<evidence type="ECO:0000313" key="2">
    <source>
        <dbReference type="Proteomes" id="UP000289438"/>
    </source>
</evidence>
<dbReference type="EMBL" id="MG944227">
    <property type="protein sequence ID" value="AVO23695.1"/>
    <property type="molecule type" value="Genomic_DNA"/>
</dbReference>
<evidence type="ECO:0000313" key="1">
    <source>
        <dbReference type="EMBL" id="AVO23695.1"/>
    </source>
</evidence>
<proteinExistence type="predicted"/>
<protein>
    <submittedName>
        <fullName evidence="1">Uncharacterized protein</fullName>
    </submittedName>
</protein>
<sequence>MNWTFVASSDRNEVVEYDHGIPYVLDDDTQAKAAAARYHIARNLAERNERDRPSLDDEWDV</sequence>
<accession>A0A3S7HHN4</accession>
<dbReference type="KEGG" id="vg:64408830"/>
<dbReference type="RefSeq" id="YP_010052461.1">
    <property type="nucleotide sequence ID" value="NC_054458.1"/>
</dbReference>
<dbReference type="GeneID" id="64408830"/>
<reference evidence="1 2" key="1">
    <citation type="submission" date="2018-02" db="EMBL/GenBank/DDBJ databases">
        <title>Isolation, characterization and comparative genomics of Xanthomonas oryzae pv. oryzae bacteriophages.</title>
        <authorList>
            <person name="Varga I."/>
            <person name="Molnar J."/>
            <person name="Gazdag A."/>
            <person name="Szucs D."/>
            <person name="Doffkay Z."/>
            <person name="Valappil S.K."/>
            <person name="Papp S."/>
            <person name="Pinter R."/>
            <person name="Vera Cruz C.M."/>
            <person name="Ricardo O."/>
            <person name="Vizi T."/>
            <person name="Schneider G."/>
            <person name="Rakhely G."/>
            <person name="Kovacs T."/>
        </authorList>
    </citation>
    <scope>NUCLEOTIDE SEQUENCE [LARGE SCALE GENOMIC DNA]</scope>
</reference>